<dbReference type="InterPro" id="IPR015500">
    <property type="entry name" value="Peptidase_S8_subtilisin-rel"/>
</dbReference>
<dbReference type="PANTHER" id="PTHR43806">
    <property type="entry name" value="PEPTIDASE S8"/>
    <property type="match status" value="1"/>
</dbReference>
<keyword evidence="6" id="KW-0732">Signal</keyword>
<reference evidence="8" key="1">
    <citation type="submission" date="2022-07" db="EMBL/GenBank/DDBJ databases">
        <title>Phylogenomic reconstructions and comparative analyses of Kickxellomycotina fungi.</title>
        <authorList>
            <person name="Reynolds N.K."/>
            <person name="Stajich J.E."/>
            <person name="Barry K."/>
            <person name="Grigoriev I.V."/>
            <person name="Crous P."/>
            <person name="Smith M.E."/>
        </authorList>
    </citation>
    <scope>NUCLEOTIDE SEQUENCE</scope>
    <source>
        <strain evidence="8">RSA 861</strain>
    </source>
</reference>
<feature type="signal peptide" evidence="6">
    <location>
        <begin position="1"/>
        <end position="24"/>
    </location>
</feature>
<feature type="chain" id="PRO_5040904703" description="Peptidase S8/S53 domain-containing protein" evidence="6">
    <location>
        <begin position="25"/>
        <end position="505"/>
    </location>
</feature>
<dbReference type="PROSITE" id="PS51892">
    <property type="entry name" value="SUBTILASE"/>
    <property type="match status" value="1"/>
</dbReference>
<sequence>TMVFHLLGTILAVLATAVTLQVHASYITNSFMVEFPGYAPNAELAAWYRRALADELVTHAVPFAFRANFSSLILASQLHLPSKYQGFVSGLAVVQSFTRDVRLTSRSIQVTQISANKTLSLNMHANTVTASFAAGDAATASIRANKPLPMLTMEMTNYDMFQRKYPNITGRGIRVGVVDSGLDYRHPAFGNCFGRPNCRVRFGSDFIGDTMPVDGSPIPDDGDPLDTCFGHGTSVAGILAGNDGPFQGVAPQATLGIYRVLDCHDNTSVPIVTAALEQAQRDGIQVINLSVGSPSGFSFDLQASLGSALARAGIAVVSAAGNSGSDSLFMNNSPATGISVVSIASAEPLSFYGMKIVTAAQPKQAVWRSPSLYYNQVFNFTKVPVVLAKGGGNRLTAACKTVPPGTYTDTLVLVKISGCDSATVNAHARAAGAVGVIFYSPGMEQVAVEPIPSTSTTLPTVTVAESTGMAWSQALSAGKPVVITTHEELKWFENSHAHTISEFSS</sequence>
<dbReference type="Pfam" id="PF00082">
    <property type="entry name" value="Peptidase_S8"/>
    <property type="match status" value="1"/>
</dbReference>
<dbReference type="InterPro" id="IPR046450">
    <property type="entry name" value="PA_dom_sf"/>
</dbReference>
<evidence type="ECO:0000256" key="2">
    <source>
        <dbReference type="ARBA" id="ARBA00022670"/>
    </source>
</evidence>
<keyword evidence="4" id="KW-0720">Serine protease</keyword>
<evidence type="ECO:0000256" key="4">
    <source>
        <dbReference type="ARBA" id="ARBA00022825"/>
    </source>
</evidence>
<evidence type="ECO:0000259" key="7">
    <source>
        <dbReference type="Pfam" id="PF00082"/>
    </source>
</evidence>
<dbReference type="PANTHER" id="PTHR43806:SF66">
    <property type="entry name" value="SERIN ENDOPEPTIDASE"/>
    <property type="match status" value="1"/>
</dbReference>
<dbReference type="InterPro" id="IPR022398">
    <property type="entry name" value="Peptidase_S8_His-AS"/>
</dbReference>
<proteinExistence type="inferred from homology"/>
<accession>A0A9W7ZTU6</accession>
<evidence type="ECO:0000256" key="1">
    <source>
        <dbReference type="ARBA" id="ARBA00011073"/>
    </source>
</evidence>
<dbReference type="EMBL" id="JANBPT010000751">
    <property type="protein sequence ID" value="KAJ1913432.1"/>
    <property type="molecule type" value="Genomic_DNA"/>
</dbReference>
<gene>
    <name evidence="8" type="ORF">IWQ60_009205</name>
</gene>
<keyword evidence="9" id="KW-1185">Reference proteome</keyword>
<comment type="caution">
    <text evidence="5">Lacks conserved residue(s) required for the propagation of feature annotation.</text>
</comment>
<dbReference type="InterPro" id="IPR000209">
    <property type="entry name" value="Peptidase_S8/S53_dom"/>
</dbReference>
<dbReference type="PROSITE" id="PS00137">
    <property type="entry name" value="SUBTILASE_HIS"/>
    <property type="match status" value="1"/>
</dbReference>
<dbReference type="InterPro" id="IPR050131">
    <property type="entry name" value="Peptidase_S8_subtilisin-like"/>
</dbReference>
<comment type="similarity">
    <text evidence="1 5">Belongs to the peptidase S8 family.</text>
</comment>
<evidence type="ECO:0000313" key="8">
    <source>
        <dbReference type="EMBL" id="KAJ1913432.1"/>
    </source>
</evidence>
<dbReference type="SUPFAM" id="SSF52743">
    <property type="entry name" value="Subtilisin-like"/>
    <property type="match status" value="1"/>
</dbReference>
<dbReference type="CDD" id="cd00538">
    <property type="entry name" value="PA"/>
    <property type="match status" value="1"/>
</dbReference>
<evidence type="ECO:0000313" key="9">
    <source>
        <dbReference type="Proteomes" id="UP001150569"/>
    </source>
</evidence>
<dbReference type="OrthoDB" id="206201at2759"/>
<dbReference type="Proteomes" id="UP001150569">
    <property type="component" value="Unassembled WGS sequence"/>
</dbReference>
<keyword evidence="2" id="KW-0645">Protease</keyword>
<evidence type="ECO:0000256" key="6">
    <source>
        <dbReference type="SAM" id="SignalP"/>
    </source>
</evidence>
<dbReference type="InterPro" id="IPR036852">
    <property type="entry name" value="Peptidase_S8/S53_dom_sf"/>
</dbReference>
<dbReference type="GO" id="GO:0005615">
    <property type="term" value="C:extracellular space"/>
    <property type="evidence" value="ECO:0007669"/>
    <property type="project" value="TreeGrafter"/>
</dbReference>
<dbReference type="AlphaFoldDB" id="A0A9W7ZTU6"/>
<feature type="non-terminal residue" evidence="8">
    <location>
        <position position="1"/>
    </location>
</feature>
<dbReference type="GO" id="GO:0006508">
    <property type="term" value="P:proteolysis"/>
    <property type="evidence" value="ECO:0007669"/>
    <property type="project" value="UniProtKB-KW"/>
</dbReference>
<evidence type="ECO:0000256" key="3">
    <source>
        <dbReference type="ARBA" id="ARBA00022801"/>
    </source>
</evidence>
<feature type="domain" description="Peptidase S8/S53" evidence="7">
    <location>
        <begin position="170"/>
        <end position="402"/>
    </location>
</feature>
<dbReference type="PRINTS" id="PR00723">
    <property type="entry name" value="SUBTILISIN"/>
</dbReference>
<protein>
    <recommendedName>
        <fullName evidence="7">Peptidase S8/S53 domain-containing protein</fullName>
    </recommendedName>
</protein>
<dbReference type="InterPro" id="IPR023827">
    <property type="entry name" value="Peptidase_S8_Asp-AS"/>
</dbReference>
<keyword evidence="3" id="KW-0378">Hydrolase</keyword>
<name>A0A9W7ZTU6_9FUNG</name>
<dbReference type="GO" id="GO:0004252">
    <property type="term" value="F:serine-type endopeptidase activity"/>
    <property type="evidence" value="ECO:0007669"/>
    <property type="project" value="InterPro"/>
</dbReference>
<dbReference type="SUPFAM" id="SSF52025">
    <property type="entry name" value="PA domain"/>
    <property type="match status" value="1"/>
</dbReference>
<dbReference type="Gene3D" id="3.40.50.200">
    <property type="entry name" value="Peptidase S8/S53 domain"/>
    <property type="match status" value="1"/>
</dbReference>
<dbReference type="PROSITE" id="PS00136">
    <property type="entry name" value="SUBTILASE_ASP"/>
    <property type="match status" value="1"/>
</dbReference>
<organism evidence="8 9">
    <name type="scientific">Tieghemiomyces parasiticus</name>
    <dbReference type="NCBI Taxonomy" id="78921"/>
    <lineage>
        <taxon>Eukaryota</taxon>
        <taxon>Fungi</taxon>
        <taxon>Fungi incertae sedis</taxon>
        <taxon>Zoopagomycota</taxon>
        <taxon>Kickxellomycotina</taxon>
        <taxon>Dimargaritomycetes</taxon>
        <taxon>Dimargaritales</taxon>
        <taxon>Dimargaritaceae</taxon>
        <taxon>Tieghemiomyces</taxon>
    </lineage>
</organism>
<comment type="caution">
    <text evidence="8">The sequence shown here is derived from an EMBL/GenBank/DDBJ whole genome shotgun (WGS) entry which is preliminary data.</text>
</comment>
<evidence type="ECO:0000256" key="5">
    <source>
        <dbReference type="PROSITE-ProRule" id="PRU01240"/>
    </source>
</evidence>